<evidence type="ECO:0000256" key="1">
    <source>
        <dbReference type="ARBA" id="ARBA00004141"/>
    </source>
</evidence>
<keyword evidence="4 5" id="KW-0472">Membrane</keyword>
<protein>
    <recommendedName>
        <fullName evidence="8">Isoprenylcysteine carboxyl methyltransferase family protein</fullName>
    </recommendedName>
</protein>
<keyword evidence="3 5" id="KW-1133">Transmembrane helix</keyword>
<feature type="transmembrane region" description="Helical" evidence="5">
    <location>
        <begin position="42"/>
        <end position="64"/>
    </location>
</feature>
<dbReference type="EMBL" id="JANTHX010000007">
    <property type="protein sequence ID" value="MCS0500131.1"/>
    <property type="molecule type" value="Genomic_DNA"/>
</dbReference>
<comment type="subcellular location">
    <subcellularLocation>
        <location evidence="1">Membrane</location>
        <topology evidence="1">Multi-pass membrane protein</topology>
    </subcellularLocation>
</comment>
<comment type="caution">
    <text evidence="6">The sequence shown here is derived from an EMBL/GenBank/DDBJ whole genome shotgun (WGS) entry which is preliminary data.</text>
</comment>
<evidence type="ECO:0000256" key="4">
    <source>
        <dbReference type="ARBA" id="ARBA00023136"/>
    </source>
</evidence>
<evidence type="ECO:0000256" key="3">
    <source>
        <dbReference type="ARBA" id="ARBA00022989"/>
    </source>
</evidence>
<dbReference type="Pfam" id="PF04140">
    <property type="entry name" value="ICMT"/>
    <property type="match status" value="1"/>
</dbReference>
<proteinExistence type="predicted"/>
<dbReference type="RefSeq" id="WP_258799239.1">
    <property type="nucleotide sequence ID" value="NZ_JANTHX010000007.1"/>
</dbReference>
<gene>
    <name evidence="6" type="ORF">NUH29_11305</name>
</gene>
<accession>A0ABT1ZHE6</accession>
<evidence type="ECO:0000313" key="6">
    <source>
        <dbReference type="EMBL" id="MCS0500131.1"/>
    </source>
</evidence>
<keyword evidence="2 5" id="KW-0812">Transmembrane</keyword>
<evidence type="ECO:0000256" key="5">
    <source>
        <dbReference type="SAM" id="Phobius"/>
    </source>
</evidence>
<evidence type="ECO:0008006" key="8">
    <source>
        <dbReference type="Google" id="ProtNLM"/>
    </source>
</evidence>
<keyword evidence="7" id="KW-1185">Reference proteome</keyword>
<reference evidence="6 7" key="1">
    <citation type="submission" date="2022-08" db="EMBL/GenBank/DDBJ databases">
        <authorList>
            <person name="Li F."/>
        </authorList>
    </citation>
    <scope>NUCLEOTIDE SEQUENCE [LARGE SCALE GENOMIC DNA]</scope>
    <source>
        <strain evidence="6 7">10F1B-8-1</strain>
    </source>
</reference>
<feature type="transmembrane region" description="Helical" evidence="5">
    <location>
        <begin position="70"/>
        <end position="90"/>
    </location>
</feature>
<dbReference type="Gene3D" id="1.20.120.1630">
    <property type="match status" value="1"/>
</dbReference>
<name>A0ABT1ZHE6_9MICO</name>
<evidence type="ECO:0000256" key="2">
    <source>
        <dbReference type="ARBA" id="ARBA00022692"/>
    </source>
</evidence>
<sequence>MIAYTLLILATGGERVVELVISRRNAAWAAARGGVESGRRHFPAMVLLHTGMLLGCLAEVWLLGHPFLPWLGWPMLVVALACQAGRYWVIASLGRQWNTRVIVVPGMPLSRRGPYRWAWLRHPNYWIVAIEGVALPLVHTAWITAVVFTVLNAVLLLGFRIPTEERALAAAAPREPGAS</sequence>
<dbReference type="InterPro" id="IPR007269">
    <property type="entry name" value="ICMT_MeTrfase"/>
</dbReference>
<evidence type="ECO:0000313" key="7">
    <source>
        <dbReference type="Proteomes" id="UP001205337"/>
    </source>
</evidence>
<dbReference type="Proteomes" id="UP001205337">
    <property type="component" value="Unassembled WGS sequence"/>
</dbReference>
<organism evidence="6 7">
    <name type="scientific">Protaetiibacter mangrovi</name>
    <dbReference type="NCBI Taxonomy" id="2970926"/>
    <lineage>
        <taxon>Bacteria</taxon>
        <taxon>Bacillati</taxon>
        <taxon>Actinomycetota</taxon>
        <taxon>Actinomycetes</taxon>
        <taxon>Micrococcales</taxon>
        <taxon>Microbacteriaceae</taxon>
        <taxon>Protaetiibacter</taxon>
    </lineage>
</organism>